<feature type="coiled-coil region" evidence="1">
    <location>
        <begin position="105"/>
        <end position="132"/>
    </location>
</feature>
<gene>
    <name evidence="2" type="ORF">OEA41_004972</name>
</gene>
<accession>A0AAD9YYK3</accession>
<keyword evidence="1" id="KW-0175">Coiled coil</keyword>
<evidence type="ECO:0000313" key="3">
    <source>
        <dbReference type="Proteomes" id="UP001276659"/>
    </source>
</evidence>
<dbReference type="EMBL" id="JASNWA010000010">
    <property type="protein sequence ID" value="KAK3168524.1"/>
    <property type="molecule type" value="Genomic_DNA"/>
</dbReference>
<dbReference type="Proteomes" id="UP001276659">
    <property type="component" value="Unassembled WGS sequence"/>
</dbReference>
<dbReference type="AlphaFoldDB" id="A0AAD9YYK3"/>
<proteinExistence type="predicted"/>
<protein>
    <submittedName>
        <fullName evidence="2">Uncharacterized protein</fullName>
    </submittedName>
</protein>
<evidence type="ECO:0000313" key="2">
    <source>
        <dbReference type="EMBL" id="KAK3168524.1"/>
    </source>
</evidence>
<comment type="caution">
    <text evidence="2">The sequence shown here is derived from an EMBL/GenBank/DDBJ whole genome shotgun (WGS) entry which is preliminary data.</text>
</comment>
<reference evidence="2" key="1">
    <citation type="submission" date="2022-11" db="EMBL/GenBank/DDBJ databases">
        <title>Chromosomal genome sequence assembly and mating type (MAT) locus characterization of the leprose asexual lichenized fungus Lepraria neglecta (Nyl.) Erichsen.</title>
        <authorList>
            <person name="Allen J.L."/>
            <person name="Pfeffer B."/>
        </authorList>
    </citation>
    <scope>NUCLEOTIDE SEQUENCE</scope>
    <source>
        <strain evidence="2">Allen 5258</strain>
    </source>
</reference>
<evidence type="ECO:0000256" key="1">
    <source>
        <dbReference type="SAM" id="Coils"/>
    </source>
</evidence>
<keyword evidence="3" id="KW-1185">Reference proteome</keyword>
<name>A0AAD9YYK3_9LECA</name>
<sequence length="145" mass="16769">MTAEKLGSPVLTAHDIPRSNRGRYHSRGILHSVVRILRWVYSGNYNVGNPRMLNADKKLVDNTRSIAAYKNIAVEACKRDVRETVRDKDWKGLMDKDEDFRDDMMDIAAKKMTEEAEELESLKAKLDDVRVVLKRFRGVMEDDEE</sequence>
<organism evidence="2 3">
    <name type="scientific">Lepraria neglecta</name>
    <dbReference type="NCBI Taxonomy" id="209136"/>
    <lineage>
        <taxon>Eukaryota</taxon>
        <taxon>Fungi</taxon>
        <taxon>Dikarya</taxon>
        <taxon>Ascomycota</taxon>
        <taxon>Pezizomycotina</taxon>
        <taxon>Lecanoromycetes</taxon>
        <taxon>OSLEUM clade</taxon>
        <taxon>Lecanoromycetidae</taxon>
        <taxon>Lecanorales</taxon>
        <taxon>Lecanorineae</taxon>
        <taxon>Stereocaulaceae</taxon>
        <taxon>Lepraria</taxon>
    </lineage>
</organism>